<dbReference type="HOGENOM" id="CLU_1755702_0_0_9"/>
<evidence type="ECO:0000313" key="2">
    <source>
        <dbReference type="EMBL" id="KIS22489.1"/>
    </source>
</evidence>
<dbReference type="EMBL" id="JXSU01000007">
    <property type="protein sequence ID" value="KIS22489.1"/>
    <property type="molecule type" value="Genomic_DNA"/>
</dbReference>
<protein>
    <submittedName>
        <fullName evidence="2">Membrane protein</fullName>
    </submittedName>
</protein>
<dbReference type="Pfam" id="PF11188">
    <property type="entry name" value="DUF2975"/>
    <property type="match status" value="1"/>
</dbReference>
<reference evidence="2 3" key="1">
    <citation type="submission" date="2014-06" db="EMBL/GenBank/DDBJ databases">
        <title>Genome characterization of distinct group I Clostridium botulinum lineages.</title>
        <authorList>
            <person name="Giordani F."/>
            <person name="Anselmo A."/>
            <person name="Fillo S."/>
            <person name="Palozzi A.M."/>
            <person name="Fortunato A."/>
            <person name="Gentile B."/>
            <person name="Ciammaruconi A."/>
            <person name="Anniballi F."/>
            <person name="De Medici D."/>
            <person name="Lista F."/>
        </authorList>
    </citation>
    <scope>NUCLEOTIDE SEQUENCE [LARGE SCALE GENOMIC DNA]</scope>
    <source>
        <strain evidence="2 3">B2 450</strain>
    </source>
</reference>
<sequence>MKENFSLNFIKILLVLIVFVCGIMLFHFVLMVLFAPKELFHNISSILASLLIIAVYLVIAWNLLKIVYSIESNPFTLKNVKSFKIIGYFMIFLSIIDGIVNLKKPSNFIIMGTENISIKPSCILYLVLGLMALVLAEIFKKAVQIKDENDLTI</sequence>
<dbReference type="PATRIC" id="fig|1379739.3.peg.788"/>
<organism evidence="2 3">
    <name type="scientific">Clostridium botulinum B2 450</name>
    <dbReference type="NCBI Taxonomy" id="1379739"/>
    <lineage>
        <taxon>Bacteria</taxon>
        <taxon>Bacillati</taxon>
        <taxon>Bacillota</taxon>
        <taxon>Clostridia</taxon>
        <taxon>Eubacteriales</taxon>
        <taxon>Clostridiaceae</taxon>
        <taxon>Clostridium</taxon>
    </lineage>
</organism>
<name>A0A0D1AH68_CLOBO</name>
<keyword evidence="1" id="KW-0472">Membrane</keyword>
<dbReference type="RefSeq" id="WP_003488358.1">
    <property type="nucleotide sequence ID" value="NZ_JXSU01000007.1"/>
</dbReference>
<dbReference type="AlphaFoldDB" id="A0A0D1AH68"/>
<feature type="transmembrane region" description="Helical" evidence="1">
    <location>
        <begin position="122"/>
        <end position="139"/>
    </location>
</feature>
<feature type="transmembrane region" description="Helical" evidence="1">
    <location>
        <begin position="12"/>
        <end position="34"/>
    </location>
</feature>
<feature type="transmembrane region" description="Helical" evidence="1">
    <location>
        <begin position="46"/>
        <end position="64"/>
    </location>
</feature>
<keyword evidence="1" id="KW-1133">Transmembrane helix</keyword>
<comment type="caution">
    <text evidence="2">The sequence shown here is derived from an EMBL/GenBank/DDBJ whole genome shotgun (WGS) entry which is preliminary data.</text>
</comment>
<gene>
    <name evidence="2" type="ORF">N495_02415</name>
</gene>
<proteinExistence type="predicted"/>
<evidence type="ECO:0000313" key="3">
    <source>
        <dbReference type="Proteomes" id="UP000032250"/>
    </source>
</evidence>
<keyword evidence="1" id="KW-0812">Transmembrane</keyword>
<dbReference type="Proteomes" id="UP000032250">
    <property type="component" value="Unassembled WGS sequence"/>
</dbReference>
<feature type="transmembrane region" description="Helical" evidence="1">
    <location>
        <begin position="85"/>
        <end position="102"/>
    </location>
</feature>
<evidence type="ECO:0000256" key="1">
    <source>
        <dbReference type="SAM" id="Phobius"/>
    </source>
</evidence>
<dbReference type="OrthoDB" id="1931263at2"/>
<dbReference type="InterPro" id="IPR021354">
    <property type="entry name" value="DUF2975"/>
</dbReference>
<accession>A0A0D1AH68</accession>